<reference evidence="3" key="1">
    <citation type="journal article" date="2022" name="bioRxiv">
        <title>Sequencing and chromosome-scale assembly of the giantPleurodeles waltlgenome.</title>
        <authorList>
            <person name="Brown T."/>
            <person name="Elewa A."/>
            <person name="Iarovenko S."/>
            <person name="Subramanian E."/>
            <person name="Araus A.J."/>
            <person name="Petzold A."/>
            <person name="Susuki M."/>
            <person name="Suzuki K.-i.T."/>
            <person name="Hayashi T."/>
            <person name="Toyoda A."/>
            <person name="Oliveira C."/>
            <person name="Osipova E."/>
            <person name="Leigh N.D."/>
            <person name="Simon A."/>
            <person name="Yun M.H."/>
        </authorList>
    </citation>
    <scope>NUCLEOTIDE SEQUENCE</scope>
    <source>
        <strain evidence="3">20211129_DDA</strain>
        <tissue evidence="3">Liver</tissue>
    </source>
</reference>
<dbReference type="Proteomes" id="UP001066276">
    <property type="component" value="Chromosome 7"/>
</dbReference>
<gene>
    <name evidence="3" type="ORF">NDU88_006928</name>
</gene>
<protein>
    <recommendedName>
        <fullName evidence="5">Secreted protein</fullName>
    </recommendedName>
</protein>
<evidence type="ECO:0000313" key="3">
    <source>
        <dbReference type="EMBL" id="KAJ1128550.1"/>
    </source>
</evidence>
<feature type="region of interest" description="Disordered" evidence="1">
    <location>
        <begin position="51"/>
        <end position="72"/>
    </location>
</feature>
<name>A0AAV7PKA0_PLEWA</name>
<evidence type="ECO:0000256" key="1">
    <source>
        <dbReference type="SAM" id="MobiDB-lite"/>
    </source>
</evidence>
<feature type="signal peptide" evidence="2">
    <location>
        <begin position="1"/>
        <end position="18"/>
    </location>
</feature>
<proteinExistence type="predicted"/>
<feature type="chain" id="PRO_5043899777" description="Secreted protein" evidence="2">
    <location>
        <begin position="19"/>
        <end position="113"/>
    </location>
</feature>
<organism evidence="3 4">
    <name type="scientific">Pleurodeles waltl</name>
    <name type="common">Iberian ribbed newt</name>
    <dbReference type="NCBI Taxonomy" id="8319"/>
    <lineage>
        <taxon>Eukaryota</taxon>
        <taxon>Metazoa</taxon>
        <taxon>Chordata</taxon>
        <taxon>Craniata</taxon>
        <taxon>Vertebrata</taxon>
        <taxon>Euteleostomi</taxon>
        <taxon>Amphibia</taxon>
        <taxon>Batrachia</taxon>
        <taxon>Caudata</taxon>
        <taxon>Salamandroidea</taxon>
        <taxon>Salamandridae</taxon>
        <taxon>Pleurodelinae</taxon>
        <taxon>Pleurodeles</taxon>
    </lineage>
</organism>
<accession>A0AAV7PKA0</accession>
<comment type="caution">
    <text evidence="3">The sequence shown here is derived from an EMBL/GenBank/DDBJ whole genome shotgun (WGS) entry which is preliminary data.</text>
</comment>
<evidence type="ECO:0000256" key="2">
    <source>
        <dbReference type="SAM" id="SignalP"/>
    </source>
</evidence>
<keyword evidence="4" id="KW-1185">Reference proteome</keyword>
<keyword evidence="2" id="KW-0732">Signal</keyword>
<evidence type="ECO:0000313" key="4">
    <source>
        <dbReference type="Proteomes" id="UP001066276"/>
    </source>
</evidence>
<dbReference type="EMBL" id="JANPWB010000011">
    <property type="protein sequence ID" value="KAJ1128550.1"/>
    <property type="molecule type" value="Genomic_DNA"/>
</dbReference>
<sequence>MYAVLRLLSLFRVRAAMAEPHAPRKAPRQSPQSQNMYLLLLLPRPSLSLPGIRSGATREAGSPKGDLKRKSAFLRQDGNLGTALFTPPWVTRPRVSERVIGRAMQQRVRQWWH</sequence>
<dbReference type="AlphaFoldDB" id="A0AAV7PKA0"/>
<evidence type="ECO:0008006" key="5">
    <source>
        <dbReference type="Google" id="ProtNLM"/>
    </source>
</evidence>